<evidence type="ECO:0000313" key="3">
    <source>
        <dbReference type="EMBL" id="RDV06981.1"/>
    </source>
</evidence>
<dbReference type="RefSeq" id="WP_115548528.1">
    <property type="nucleotide sequence ID" value="NZ_QRGP01000001.1"/>
</dbReference>
<dbReference type="PROSITE" id="PS51257">
    <property type="entry name" value="PROKAR_LIPOPROTEIN"/>
    <property type="match status" value="1"/>
</dbReference>
<protein>
    <submittedName>
        <fullName evidence="3">DUF11 domain-containing protein</fullName>
    </submittedName>
</protein>
<feature type="chain" id="PRO_5017084789" evidence="1">
    <location>
        <begin position="30"/>
        <end position="1695"/>
    </location>
</feature>
<dbReference type="Proteomes" id="UP000263833">
    <property type="component" value="Unassembled WGS sequence"/>
</dbReference>
<dbReference type="Pfam" id="PF01345">
    <property type="entry name" value="DUF11"/>
    <property type="match status" value="1"/>
</dbReference>
<keyword evidence="1" id="KW-0732">Signal</keyword>
<sequence length="1695" mass="182346">MALTKHLIKRAGMLAAAAHLAAACLPAHAQVLPNIISNTAQAEWTSGGQPLSRPSNSVDIVVDRSNPQPAALEVFRFTSASGSTQAVLPQTMCRGTNGLQPVNLQGVFAGLSTNPASISPASSIRAGEPLVLKVTASGQNSNPGAIDSFEAEISTDTGDVERITLTETGANTSVFLALVNTKAAPPAAIQGDCVLSVRPGDQLHFDLDNAQNGNPIAGADVDILVDPFGLTFDSADGTAVDGTRVTIVDAATGQPAQVFGDDGVSSFPSTIIAGSTVTDGGGQIYTFPSGFYRFPFLRQGTYRLIITPPAPYTHPSVATPAELALLTRPDGGQFVIADGSYGGIITLNDPAPVRIDVPMDRPGGSLQLRKSTSSATAMPGDVVQYRIEVRNPDRVRNSGPITVTDILPASMRLRLNSVRYNGTSVTPVATADGSEFSVVLPPLAGGASGLLTYLAEVRVDARSGDAVNRASARDNRGATSDTAEAAIRIIRDGISERFTIVGRITEGGCSVDPRKAKGISGVRVMLEDGSYAITDIDGRYHFEGVVPGLHVVQVDPSTFPLDQAPVDCAQNTRSAGSAISRFVEGRGGSLKRADFRSTQVSPRREAIQIAPKPVAPNAEERSIAGGEKDWVAGQAPGLEFLFPGTDHNPPVPAIRVAIKHAAGQRIELSANGKVVDPLNFDGAKRSGDGRVNVSIWRGVPIVAGNNALVARVLNSEGQEVAKLERQVHFATPAIQAQFLKEKSLLLADGVNRPRIAVRFTDRSGKPIQPDAVGDFSVTEPYRPAVEIDAQQASQLSGLERAAPVWRVVGEDGVAYIELEPTTASGAVAISFNFQDGQVKRTQRIETWLDPGDRPWTVVGFAAGTLGFNKLEEGLQDLAGEDDQLNVDGRIALYAKGRVTGKWLMTMAYDSDKKADDARFAGTIDPRRYYTVYADRSEQRYDAASIRRLYLKLERPQFYALFGDYQTGIDEPELARYQRSFNGIKAEYRSDEVHAQAFAADTPYRYRREEIQGTGLTGPYALATRDILANSERITIETRDRLQSNIIIDRKTLVRHIDYDIDYLAGTLRFREPILSRSSGLNPQFIIAEYEVDGVGKRVNNAGGRMKWQSPDQKLQIAATAIHDETDTDKTNLVGADVRYRPTANTELRAEFAATDGKANAGSTTTDAGGASAVLLEAEHHGAKLDVLAYYRRQSARFGVGQTNRSEVGTEKFGLDGRYRLTDKLSISAIGYQEDYIETGARRIAGSTELEYRNDKASLRAGITHADDKLADGTTNKSTLARIAGSYKLTSKLELDAQTEFALGGEDESIDFPARHRLGARYAIRNDIALVGSYEIAKGENIDARTARIGFDIAPWAGGRIVASANQQDIGEFGARSFASYGLAQSFKINDKWSVDFTLDGNQTIGGFDRSDVINPLQPVASGGFLGSDGTLTEDFVAVTGGASYHGERWSWTGRAEWRDGDTTQRYGLTTAILRQIGEGKAVGGALNWFKAKQDGGASTTTAQAEISWANRPSGSQWSFLNKTEYRYDSVKNATAGLPGPVGGAPLLVSGDVKSTRIINSLSVNYTPIDERDGSFIERGEYAFFWGTRYNTDRFGADDVKGWSNVVGADLRFDFSDIADVGISGTARIGTSGKNIFWSGGPTLTVTPFDNSNVTLGYNFVGFEDRDFEEARYTRSGPFLTFKLKFDQTSFQGLGL</sequence>
<evidence type="ECO:0000259" key="2">
    <source>
        <dbReference type="Pfam" id="PF01345"/>
    </source>
</evidence>
<feature type="domain" description="DUF11" evidence="2">
    <location>
        <begin position="366"/>
        <end position="476"/>
    </location>
</feature>
<organism evidence="3 4">
    <name type="scientific">Sphingorhabdus pulchriflava</name>
    <dbReference type="NCBI Taxonomy" id="2292257"/>
    <lineage>
        <taxon>Bacteria</taxon>
        <taxon>Pseudomonadati</taxon>
        <taxon>Pseudomonadota</taxon>
        <taxon>Alphaproteobacteria</taxon>
        <taxon>Sphingomonadales</taxon>
        <taxon>Sphingomonadaceae</taxon>
        <taxon>Sphingorhabdus</taxon>
    </lineage>
</organism>
<name>A0A371BHX8_9SPHN</name>
<accession>A0A371BHX8</accession>
<dbReference type="InterPro" id="IPR001434">
    <property type="entry name" value="OmcB-like_DUF11"/>
</dbReference>
<proteinExistence type="predicted"/>
<keyword evidence="4" id="KW-1185">Reference proteome</keyword>
<dbReference type="EMBL" id="QRGP01000001">
    <property type="protein sequence ID" value="RDV06981.1"/>
    <property type="molecule type" value="Genomic_DNA"/>
</dbReference>
<dbReference type="NCBIfam" id="TIGR01451">
    <property type="entry name" value="B_ant_repeat"/>
    <property type="match status" value="1"/>
</dbReference>
<dbReference type="OrthoDB" id="9773411at2"/>
<gene>
    <name evidence="3" type="ORF">DXH95_06205</name>
</gene>
<dbReference type="SUPFAM" id="SSF56935">
    <property type="entry name" value="Porins"/>
    <property type="match status" value="1"/>
</dbReference>
<comment type="caution">
    <text evidence="3">The sequence shown here is derived from an EMBL/GenBank/DDBJ whole genome shotgun (WGS) entry which is preliminary data.</text>
</comment>
<feature type="signal peptide" evidence="1">
    <location>
        <begin position="1"/>
        <end position="29"/>
    </location>
</feature>
<evidence type="ECO:0000313" key="4">
    <source>
        <dbReference type="Proteomes" id="UP000263833"/>
    </source>
</evidence>
<dbReference type="InterPro" id="IPR047589">
    <property type="entry name" value="DUF11_rpt"/>
</dbReference>
<reference evidence="4" key="1">
    <citation type="submission" date="2018-08" db="EMBL/GenBank/DDBJ databases">
        <authorList>
            <person name="Kim S.-J."/>
            <person name="Jung G.-Y."/>
        </authorList>
    </citation>
    <scope>NUCLEOTIDE SEQUENCE [LARGE SCALE GENOMIC DNA]</scope>
    <source>
        <strain evidence="4">GY_G</strain>
    </source>
</reference>
<evidence type="ECO:0000256" key="1">
    <source>
        <dbReference type="SAM" id="SignalP"/>
    </source>
</evidence>